<accession>A0A368DS73</accession>
<sequence length="44" mass="5163">MKRTYQPSVLVRKRRHGFRARKATNGGLKVLTRRRAKGRKRLSA</sequence>
<dbReference type="PANTHER" id="PTHR14503">
    <property type="entry name" value="MITOCHONDRIAL RIBOSOMAL PROTEIN 34 FAMILY MEMBER"/>
    <property type="match status" value="1"/>
</dbReference>
<evidence type="ECO:0000313" key="6">
    <source>
        <dbReference type="EMBL" id="RCL74677.1"/>
    </source>
</evidence>
<dbReference type="GO" id="GO:1990904">
    <property type="term" value="C:ribonucleoprotein complex"/>
    <property type="evidence" value="ECO:0007669"/>
    <property type="project" value="UniProtKB-KW"/>
</dbReference>
<dbReference type="Proteomes" id="UP000253570">
    <property type="component" value="Unassembled WGS sequence"/>
</dbReference>
<dbReference type="InterPro" id="IPR020939">
    <property type="entry name" value="Ribosomal_bL34_CS"/>
</dbReference>
<dbReference type="Gene3D" id="1.10.287.3980">
    <property type="match status" value="1"/>
</dbReference>
<keyword evidence="3 5" id="KW-0687">Ribonucleoprotein</keyword>
<dbReference type="FunFam" id="1.10.287.3980:FF:000001">
    <property type="entry name" value="Mitochondrial ribosomal protein L34"/>
    <property type="match status" value="1"/>
</dbReference>
<dbReference type="Pfam" id="PF00468">
    <property type="entry name" value="Ribosomal_L34"/>
    <property type="match status" value="1"/>
</dbReference>
<comment type="similarity">
    <text evidence="1 5">Belongs to the bacterial ribosomal protein bL34 family.</text>
</comment>
<dbReference type="PANTHER" id="PTHR14503:SF4">
    <property type="entry name" value="LARGE RIBOSOMAL SUBUNIT PROTEIN BL34M"/>
    <property type="match status" value="1"/>
</dbReference>
<dbReference type="GO" id="GO:0006412">
    <property type="term" value="P:translation"/>
    <property type="evidence" value="ECO:0007669"/>
    <property type="project" value="UniProtKB-UniRule"/>
</dbReference>
<organism evidence="6 7">
    <name type="scientific">PS1 clade bacterium</name>
    <dbReference type="NCBI Taxonomy" id="2175152"/>
    <lineage>
        <taxon>Bacteria</taxon>
        <taxon>Pseudomonadati</taxon>
        <taxon>Pseudomonadota</taxon>
        <taxon>Alphaproteobacteria</taxon>
        <taxon>PS1 clade</taxon>
    </lineage>
</organism>
<evidence type="ECO:0000256" key="1">
    <source>
        <dbReference type="ARBA" id="ARBA00010111"/>
    </source>
</evidence>
<keyword evidence="2 5" id="KW-0689">Ribosomal protein</keyword>
<evidence type="ECO:0000313" key="7">
    <source>
        <dbReference type="Proteomes" id="UP000253570"/>
    </source>
</evidence>
<dbReference type="AlphaFoldDB" id="A0A368DS73"/>
<gene>
    <name evidence="5" type="primary">rpmH</name>
    <name evidence="6" type="ORF">DBW71_00595</name>
</gene>
<dbReference type="PROSITE" id="PS00784">
    <property type="entry name" value="RIBOSOMAL_L34"/>
    <property type="match status" value="1"/>
</dbReference>
<evidence type="ECO:0000256" key="4">
    <source>
        <dbReference type="ARBA" id="ARBA00035177"/>
    </source>
</evidence>
<evidence type="ECO:0000256" key="2">
    <source>
        <dbReference type="ARBA" id="ARBA00022980"/>
    </source>
</evidence>
<evidence type="ECO:0000256" key="5">
    <source>
        <dbReference type="HAMAP-Rule" id="MF_00391"/>
    </source>
</evidence>
<dbReference type="HAMAP" id="MF_00391">
    <property type="entry name" value="Ribosomal_bL34"/>
    <property type="match status" value="1"/>
</dbReference>
<dbReference type="NCBIfam" id="TIGR01030">
    <property type="entry name" value="rpmH_bact"/>
    <property type="match status" value="1"/>
</dbReference>
<dbReference type="GO" id="GO:0005840">
    <property type="term" value="C:ribosome"/>
    <property type="evidence" value="ECO:0007669"/>
    <property type="project" value="UniProtKB-KW"/>
</dbReference>
<comment type="caution">
    <text evidence="6">The sequence shown here is derived from an EMBL/GenBank/DDBJ whole genome shotgun (WGS) entry which is preliminary data.</text>
</comment>
<proteinExistence type="inferred from homology"/>
<protein>
    <recommendedName>
        <fullName evidence="4 5">Large ribosomal subunit protein bL34</fullName>
    </recommendedName>
</protein>
<evidence type="ECO:0000256" key="3">
    <source>
        <dbReference type="ARBA" id="ARBA00023274"/>
    </source>
</evidence>
<dbReference type="GO" id="GO:0003735">
    <property type="term" value="F:structural constituent of ribosome"/>
    <property type="evidence" value="ECO:0007669"/>
    <property type="project" value="InterPro"/>
</dbReference>
<dbReference type="InterPro" id="IPR000271">
    <property type="entry name" value="Ribosomal_bL34"/>
</dbReference>
<name>A0A368DS73_9PROT</name>
<reference evidence="6 7" key="1">
    <citation type="journal article" date="2018" name="Microbiome">
        <title>Fine metagenomic profile of the Mediterranean stratified and mixed water columns revealed by assembly and recruitment.</title>
        <authorList>
            <person name="Haro-Moreno J.M."/>
            <person name="Lopez-Perez M."/>
            <person name="De La Torre J.R."/>
            <person name="Picazo A."/>
            <person name="Camacho A."/>
            <person name="Rodriguez-Valera F."/>
        </authorList>
    </citation>
    <scope>NUCLEOTIDE SEQUENCE [LARGE SCALE GENOMIC DNA]</scope>
    <source>
        <strain evidence="6">MED-G57</strain>
    </source>
</reference>
<dbReference type="EMBL" id="QOQD01000001">
    <property type="protein sequence ID" value="RCL74677.1"/>
    <property type="molecule type" value="Genomic_DNA"/>
</dbReference>